<feature type="domain" description="Gelsolin-like" evidence="3">
    <location>
        <begin position="65"/>
        <end position="139"/>
    </location>
</feature>
<dbReference type="InterPro" id="IPR029006">
    <property type="entry name" value="ADF-H/Gelsolin-like_dom_sf"/>
</dbReference>
<dbReference type="InterPro" id="IPR007123">
    <property type="entry name" value="Gelsolin-like_dom"/>
</dbReference>
<evidence type="ECO:0000256" key="1">
    <source>
        <dbReference type="ARBA" id="ARBA00022737"/>
    </source>
</evidence>
<evidence type="ECO:0000259" key="3">
    <source>
        <dbReference type="Pfam" id="PF00626"/>
    </source>
</evidence>
<dbReference type="Proteomes" id="UP000241769">
    <property type="component" value="Unassembled WGS sequence"/>
</dbReference>
<dbReference type="PANTHER" id="PTHR11977">
    <property type="entry name" value="VILLIN"/>
    <property type="match status" value="1"/>
</dbReference>
<proteinExistence type="predicted"/>
<dbReference type="FunCoup" id="A0A2P6ND53">
    <property type="interactions" value="9"/>
</dbReference>
<feature type="region of interest" description="Disordered" evidence="2">
    <location>
        <begin position="227"/>
        <end position="275"/>
    </location>
</feature>
<organism evidence="4 5">
    <name type="scientific">Planoprotostelium fungivorum</name>
    <dbReference type="NCBI Taxonomy" id="1890364"/>
    <lineage>
        <taxon>Eukaryota</taxon>
        <taxon>Amoebozoa</taxon>
        <taxon>Evosea</taxon>
        <taxon>Variosea</taxon>
        <taxon>Cavosteliida</taxon>
        <taxon>Cavosteliaceae</taxon>
        <taxon>Planoprotostelium</taxon>
    </lineage>
</organism>
<sequence length="370" mass="40955">MAGLRKQTKYNIADTNIALLGSDLEKKVREAAAKKEAAWKVAGKDVGLQIWRIEKFNVKSWPKDSYGTFYKGDSYIVLNTWKKAGENALRWDVHFWLGDETTQDEAGTAAYKTVELDDFLGGAPIQHREVQDLESALFLSYFPTPIKILEGGIETGFRHVKPEEYKPRLLHIKGKKKVRVSQVPLSCSSLNSGDCFILDGGAHIFTWIGKEAGVFEKTKAVQVAESIESERNGKARNETLSEDDNDERFWGPLGGRGSIKSAAEGGDDTEAPHGPKRLARVSDASGSIQFEQIAEGSFGRDKLNSSDAFVVDNGEEVFAWIGKSASEAEQKQALHFATQYLQNNNLPLYVPVTRIQEGKESSAFKKAFTA</sequence>
<dbReference type="GO" id="GO:0051015">
    <property type="term" value="F:actin filament binding"/>
    <property type="evidence" value="ECO:0007669"/>
    <property type="project" value="InterPro"/>
</dbReference>
<name>A0A2P6ND53_9EUKA</name>
<dbReference type="Pfam" id="PF00626">
    <property type="entry name" value="Gelsolin"/>
    <property type="match status" value="3"/>
</dbReference>
<evidence type="ECO:0000256" key="2">
    <source>
        <dbReference type="SAM" id="MobiDB-lite"/>
    </source>
</evidence>
<dbReference type="FunFam" id="3.40.20.10:FF:000002">
    <property type="entry name" value="Gelsolin"/>
    <property type="match status" value="1"/>
</dbReference>
<dbReference type="GO" id="GO:0008154">
    <property type="term" value="P:actin polymerization or depolymerization"/>
    <property type="evidence" value="ECO:0007669"/>
    <property type="project" value="TreeGrafter"/>
</dbReference>
<dbReference type="PRINTS" id="PR00597">
    <property type="entry name" value="GELSOLIN"/>
</dbReference>
<evidence type="ECO:0000313" key="5">
    <source>
        <dbReference type="Proteomes" id="UP000241769"/>
    </source>
</evidence>
<dbReference type="CDD" id="cd11292">
    <property type="entry name" value="gelsolin_S3_like"/>
    <property type="match status" value="1"/>
</dbReference>
<dbReference type="OrthoDB" id="6375767at2759"/>
<reference evidence="4 5" key="1">
    <citation type="journal article" date="2018" name="Genome Biol. Evol.">
        <title>Multiple Roots of Fruiting Body Formation in Amoebozoa.</title>
        <authorList>
            <person name="Hillmann F."/>
            <person name="Forbes G."/>
            <person name="Novohradska S."/>
            <person name="Ferling I."/>
            <person name="Riege K."/>
            <person name="Groth M."/>
            <person name="Westermann M."/>
            <person name="Marz M."/>
            <person name="Spaller T."/>
            <person name="Winckler T."/>
            <person name="Schaap P."/>
            <person name="Glockner G."/>
        </authorList>
    </citation>
    <scope>NUCLEOTIDE SEQUENCE [LARGE SCALE GENOMIC DNA]</scope>
    <source>
        <strain evidence="4 5">Jena</strain>
    </source>
</reference>
<feature type="domain" description="Gelsolin-like" evidence="3">
    <location>
        <begin position="177"/>
        <end position="249"/>
    </location>
</feature>
<dbReference type="InParanoid" id="A0A2P6ND53"/>
<dbReference type="SUPFAM" id="SSF55753">
    <property type="entry name" value="Actin depolymerizing proteins"/>
    <property type="match status" value="3"/>
</dbReference>
<keyword evidence="5" id="KW-1185">Reference proteome</keyword>
<dbReference type="EMBL" id="MDYQ01000115">
    <property type="protein sequence ID" value="PRP81887.1"/>
    <property type="molecule type" value="Genomic_DNA"/>
</dbReference>
<comment type="caution">
    <text evidence="4">The sequence shown here is derived from an EMBL/GenBank/DDBJ whole genome shotgun (WGS) entry which is preliminary data.</text>
</comment>
<evidence type="ECO:0000313" key="4">
    <source>
        <dbReference type="EMBL" id="PRP81887.1"/>
    </source>
</evidence>
<dbReference type="GO" id="GO:0015629">
    <property type="term" value="C:actin cytoskeleton"/>
    <property type="evidence" value="ECO:0007669"/>
    <property type="project" value="TreeGrafter"/>
</dbReference>
<protein>
    <recommendedName>
        <fullName evidence="3">Gelsolin-like domain-containing protein</fullName>
    </recommendedName>
</protein>
<dbReference type="GO" id="GO:0005737">
    <property type="term" value="C:cytoplasm"/>
    <property type="evidence" value="ECO:0007669"/>
    <property type="project" value="TreeGrafter"/>
</dbReference>
<dbReference type="SMART" id="SM00262">
    <property type="entry name" value="GEL"/>
    <property type="match status" value="3"/>
</dbReference>
<dbReference type="STRING" id="1890364.A0A2P6ND53"/>
<feature type="compositionally biased region" description="Basic and acidic residues" evidence="2">
    <location>
        <begin position="228"/>
        <end position="239"/>
    </location>
</feature>
<dbReference type="CDD" id="cd11289">
    <property type="entry name" value="gelsolin_S2_like"/>
    <property type="match status" value="1"/>
</dbReference>
<dbReference type="InterPro" id="IPR007122">
    <property type="entry name" value="Villin/Gelsolin"/>
</dbReference>
<dbReference type="AlphaFoldDB" id="A0A2P6ND53"/>
<dbReference type="Gene3D" id="3.40.20.10">
    <property type="entry name" value="Severin"/>
    <property type="match status" value="3"/>
</dbReference>
<accession>A0A2P6ND53</accession>
<gene>
    <name evidence="4" type="ORF">PROFUN_08751</name>
</gene>
<dbReference type="PANTHER" id="PTHR11977:SF130">
    <property type="entry name" value="SEVERIN"/>
    <property type="match status" value="1"/>
</dbReference>
<keyword evidence="1" id="KW-0677">Repeat</keyword>
<feature type="domain" description="Gelsolin-like" evidence="3">
    <location>
        <begin position="300"/>
        <end position="364"/>
    </location>
</feature>
<dbReference type="CDD" id="cd11290">
    <property type="entry name" value="gelsolin_S1_like"/>
    <property type="match status" value="1"/>
</dbReference>